<keyword evidence="1" id="KW-0175">Coiled coil</keyword>
<feature type="transmembrane region" description="Helical" evidence="2">
    <location>
        <begin position="12"/>
        <end position="38"/>
    </location>
</feature>
<feature type="coiled-coil region" evidence="1">
    <location>
        <begin position="90"/>
        <end position="131"/>
    </location>
</feature>
<evidence type="ECO:0000313" key="4">
    <source>
        <dbReference type="Proteomes" id="UP001623041"/>
    </source>
</evidence>
<evidence type="ECO:0000256" key="2">
    <source>
        <dbReference type="SAM" id="Phobius"/>
    </source>
</evidence>
<proteinExistence type="predicted"/>
<keyword evidence="2" id="KW-0812">Transmembrane</keyword>
<dbReference type="SUPFAM" id="SSF158791">
    <property type="entry name" value="MgtE N-terminal domain-like"/>
    <property type="match status" value="1"/>
</dbReference>
<accession>A0ABW8RAW5</accession>
<sequence>MEEKKRGIIGSILFWGILLLITVIFVLVLLNFIGVPVWKTFQNWGNKIPIVNHIVPDSTKSNGDKSNDSNDWKGQYMENQSILKKRDQQITELKKQLIADQNDLKVLKKSNEDLQKQLENKQTQEGQAKAKQVSGIYASMPASKAAAMIAAMPLDEAALTMSQLDQELQGSIIGSIKDVKKAAQITMLMKEIATLNITNQLELQQVVHDLALKQDNPTEILAETIAGMPADQSAELIKTMMSSNSQVALTLMKNINTPSRSQILAVIAKSDTKLAAQIAASLNN</sequence>
<name>A0ABW8RAW5_9BACI</name>
<dbReference type="RefSeq" id="WP_406579270.1">
    <property type="nucleotide sequence ID" value="NZ_JBJHQH010000002.1"/>
</dbReference>
<organism evidence="3 4">
    <name type="scientific">Bacillus salipaludis</name>
    <dbReference type="NCBI Taxonomy" id="2547811"/>
    <lineage>
        <taxon>Bacteria</taxon>
        <taxon>Bacillati</taxon>
        <taxon>Bacillota</taxon>
        <taxon>Bacilli</taxon>
        <taxon>Bacillales</taxon>
        <taxon>Bacillaceae</taxon>
        <taxon>Bacillus</taxon>
    </lineage>
</organism>
<keyword evidence="2" id="KW-1133">Transmembrane helix</keyword>
<comment type="caution">
    <text evidence="3">The sequence shown here is derived from an EMBL/GenBank/DDBJ whole genome shotgun (WGS) entry which is preliminary data.</text>
</comment>
<evidence type="ECO:0000313" key="3">
    <source>
        <dbReference type="EMBL" id="MFK9090586.1"/>
    </source>
</evidence>
<keyword evidence="4" id="KW-1185">Reference proteome</keyword>
<protein>
    <recommendedName>
        <fullName evidence="5">Magnesium transporter MgtE intracellular domain-containing protein</fullName>
    </recommendedName>
</protein>
<reference evidence="3 4" key="1">
    <citation type="submission" date="2024-11" db="EMBL/GenBank/DDBJ databases">
        <authorList>
            <person name="Lucas J.A."/>
        </authorList>
    </citation>
    <scope>NUCLEOTIDE SEQUENCE [LARGE SCALE GENOMIC DNA]</scope>
    <source>
        <strain evidence="3 4">Z 5.4</strain>
    </source>
</reference>
<keyword evidence="2" id="KW-0472">Membrane</keyword>
<evidence type="ECO:0008006" key="5">
    <source>
        <dbReference type="Google" id="ProtNLM"/>
    </source>
</evidence>
<dbReference type="Proteomes" id="UP001623041">
    <property type="component" value="Unassembled WGS sequence"/>
</dbReference>
<gene>
    <name evidence="3" type="ORF">ACJEBI_03695</name>
</gene>
<dbReference type="EMBL" id="JBJHQH010000002">
    <property type="protein sequence ID" value="MFK9090586.1"/>
    <property type="molecule type" value="Genomic_DNA"/>
</dbReference>
<evidence type="ECO:0000256" key="1">
    <source>
        <dbReference type="SAM" id="Coils"/>
    </source>
</evidence>